<dbReference type="SUPFAM" id="SSF54001">
    <property type="entry name" value="Cysteine proteinases"/>
    <property type="match status" value="1"/>
</dbReference>
<dbReference type="GO" id="GO:0006508">
    <property type="term" value="P:proteolysis"/>
    <property type="evidence" value="ECO:0007669"/>
    <property type="project" value="UniProtKB-KW"/>
</dbReference>
<evidence type="ECO:0000256" key="3">
    <source>
        <dbReference type="ARBA" id="ARBA00022801"/>
    </source>
</evidence>
<dbReference type="PIRSF" id="PIRSF019015">
    <property type="entry name" value="P60_peptidase_YkfC"/>
    <property type="match status" value="1"/>
</dbReference>
<dbReference type="OrthoDB" id="9799970at2"/>
<dbReference type="AlphaFoldDB" id="A0A4U8SAP3"/>
<dbReference type="InterPro" id="IPR000064">
    <property type="entry name" value="NLP_P60_dom"/>
</dbReference>
<keyword evidence="4" id="KW-0788">Thiol protease</keyword>
<dbReference type="Gene3D" id="3.90.1720.10">
    <property type="entry name" value="endopeptidase domain like (from Nostoc punctiforme)"/>
    <property type="match status" value="1"/>
</dbReference>
<comment type="similarity">
    <text evidence="1">Belongs to the peptidase C40 family.</text>
</comment>
<dbReference type="RefSeq" id="WP_104696404.1">
    <property type="nucleotide sequence ID" value="NZ_FZNG01000001.1"/>
</dbReference>
<keyword evidence="2" id="KW-0645">Protease</keyword>
<comment type="caution">
    <text evidence="7">The sequence shown here is derived from an EMBL/GenBank/DDBJ whole genome shotgun (WGS) entry which is preliminary data.</text>
</comment>
<feature type="domain" description="NlpC/P60" evidence="5">
    <location>
        <begin position="330"/>
        <end position="411"/>
    </location>
</feature>
<sequence>MNSFIKTLTTLCVCLTLLKAQEGININILSGTKNLHTFNSIESMPFQTQSLDAAIKEEYLSKFYAVWDINRVNSNTDSIFYIVPSLQNALNYNKELEELKKKPPKKGIKNYAKAEREYNAKITSLKQKINTLLGIGENLMPNTLEEFEQILSNMNLQDFLRKPRAGIIVQATSVRAVPTNKPRYKSKDDFPFDRWQNSFIFEGTPVMISHFSSDGRYAHIQGPFVYGWIDTRSVGLVSDSMRKKILSFESYKIPNKDFIPLSYQNQWVLDARVGQVFPYNKRHNTLVTFYKDVDNYAQIREVNFDSNLFSDFPMPFSEEKMSLLIHTMLGQKYGWGGLFGNRDCSAFTRDSFASFGIFLPRNSAAQAQFKGQFVNLSKMTESEKEEYIIANAKPFASIIWLKGHIMLYLGHVNIKGSQRAIVAHSAWNVKPIINNKQENIKLGGVHITTLHIGGAFSSNTAIKNTLLSRVEGLTNIYDGTTNPEALGLLSSINISY</sequence>
<dbReference type="Pfam" id="PF12913">
    <property type="entry name" value="SH3_6"/>
    <property type="match status" value="1"/>
</dbReference>
<name>A0A4U8SAP3_9HELI</name>
<evidence type="ECO:0000259" key="6">
    <source>
        <dbReference type="Pfam" id="PF12913"/>
    </source>
</evidence>
<evidence type="ECO:0000256" key="1">
    <source>
        <dbReference type="ARBA" id="ARBA00007074"/>
    </source>
</evidence>
<accession>A0A4U8SAP3</accession>
<keyword evidence="3" id="KW-0378">Hydrolase</keyword>
<dbReference type="InterPro" id="IPR027017">
    <property type="entry name" value="P60_peptidase_YkfC"/>
</dbReference>
<evidence type="ECO:0000313" key="7">
    <source>
        <dbReference type="EMBL" id="TLD83056.1"/>
    </source>
</evidence>
<proteinExistence type="inferred from homology"/>
<protein>
    <submittedName>
        <fullName evidence="7">Uncharacterized protein</fullName>
    </submittedName>
</protein>
<organism evidence="7 8">
    <name type="scientific">Helicobacter trogontum</name>
    <dbReference type="NCBI Taxonomy" id="50960"/>
    <lineage>
        <taxon>Bacteria</taxon>
        <taxon>Pseudomonadati</taxon>
        <taxon>Campylobacterota</taxon>
        <taxon>Epsilonproteobacteria</taxon>
        <taxon>Campylobacterales</taxon>
        <taxon>Helicobacteraceae</taxon>
        <taxon>Helicobacter</taxon>
    </lineage>
</organism>
<dbReference type="GO" id="GO:0008234">
    <property type="term" value="F:cysteine-type peptidase activity"/>
    <property type="evidence" value="ECO:0007669"/>
    <property type="project" value="UniProtKB-KW"/>
</dbReference>
<gene>
    <name evidence="7" type="ORF">LS81_005755</name>
</gene>
<evidence type="ECO:0000259" key="5">
    <source>
        <dbReference type="Pfam" id="PF00877"/>
    </source>
</evidence>
<dbReference type="EMBL" id="JRPL02000011">
    <property type="protein sequence ID" value="TLD83056.1"/>
    <property type="molecule type" value="Genomic_DNA"/>
</dbReference>
<evidence type="ECO:0000256" key="2">
    <source>
        <dbReference type="ARBA" id="ARBA00022670"/>
    </source>
</evidence>
<dbReference type="Pfam" id="PF00877">
    <property type="entry name" value="NLPC_P60"/>
    <property type="match status" value="1"/>
</dbReference>
<evidence type="ECO:0000313" key="8">
    <source>
        <dbReference type="Proteomes" id="UP000029878"/>
    </source>
</evidence>
<dbReference type="Proteomes" id="UP000029878">
    <property type="component" value="Unassembled WGS sequence"/>
</dbReference>
<evidence type="ECO:0000256" key="4">
    <source>
        <dbReference type="ARBA" id="ARBA00022807"/>
    </source>
</evidence>
<feature type="domain" description="SH3b1" evidence="6">
    <location>
        <begin position="183"/>
        <end position="229"/>
    </location>
</feature>
<dbReference type="InterPro" id="IPR039439">
    <property type="entry name" value="SH3b1_dom"/>
</dbReference>
<dbReference type="InterPro" id="IPR038765">
    <property type="entry name" value="Papain-like_cys_pep_sf"/>
</dbReference>
<reference evidence="7 8" key="1">
    <citation type="journal article" date="2014" name="Genome Announc.">
        <title>Draft genome sequences of eight enterohepatic helicobacter species isolated from both laboratory and wild rodents.</title>
        <authorList>
            <person name="Sheh A."/>
            <person name="Shen Z."/>
            <person name="Fox J.G."/>
        </authorList>
    </citation>
    <scope>NUCLEOTIDE SEQUENCE [LARGE SCALE GENOMIC DNA]</scope>
    <source>
        <strain evidence="7 8">ATCC 700114</strain>
    </source>
</reference>